<keyword evidence="2" id="KW-1185">Reference proteome</keyword>
<dbReference type="Proteomes" id="UP000287330">
    <property type="component" value="Unassembled WGS sequence"/>
</dbReference>
<evidence type="ECO:0000313" key="1">
    <source>
        <dbReference type="EMBL" id="RUO58280.1"/>
    </source>
</evidence>
<evidence type="ECO:0008006" key="3">
    <source>
        <dbReference type="Google" id="ProtNLM"/>
    </source>
</evidence>
<accession>A0A432YBB9</accession>
<sequence>MNETIIWPDTHYLTSYIQRLRGITAINDITALSAFWFPHCRAVHTWGMRFPIDVIALDSHGIIIDVKRLLVPNRMYWHKRADTLIELCALCPYPLESWIGAQLQLEARRHDEEDRWATRIVFERV</sequence>
<organism evidence="1 2">
    <name type="scientific">Idiomarina fontislapidosi</name>
    <dbReference type="NCBI Taxonomy" id="263723"/>
    <lineage>
        <taxon>Bacteria</taxon>
        <taxon>Pseudomonadati</taxon>
        <taxon>Pseudomonadota</taxon>
        <taxon>Gammaproteobacteria</taxon>
        <taxon>Alteromonadales</taxon>
        <taxon>Idiomarinaceae</taxon>
        <taxon>Idiomarina</taxon>
    </lineage>
</organism>
<dbReference type="OrthoDB" id="9813379at2"/>
<gene>
    <name evidence="1" type="ORF">CWE25_01425</name>
</gene>
<proteinExistence type="predicted"/>
<comment type="caution">
    <text evidence="1">The sequence shown here is derived from an EMBL/GenBank/DDBJ whole genome shotgun (WGS) entry which is preliminary data.</text>
</comment>
<dbReference type="RefSeq" id="WP_110572437.1">
    <property type="nucleotide sequence ID" value="NZ_PIPV01000001.1"/>
</dbReference>
<dbReference type="EMBL" id="PIPV01000001">
    <property type="protein sequence ID" value="RUO58280.1"/>
    <property type="molecule type" value="Genomic_DNA"/>
</dbReference>
<dbReference type="AlphaFoldDB" id="A0A432YBB9"/>
<protein>
    <recommendedName>
        <fullName evidence="3">DUF192 domain-containing protein</fullName>
    </recommendedName>
</protein>
<reference evidence="2" key="1">
    <citation type="journal article" date="2018" name="Front. Microbiol.">
        <title>Genome-Based Analysis Reveals the Taxonomy and Diversity of the Family Idiomarinaceae.</title>
        <authorList>
            <person name="Liu Y."/>
            <person name="Lai Q."/>
            <person name="Shao Z."/>
        </authorList>
    </citation>
    <scope>NUCLEOTIDE SEQUENCE [LARGE SCALE GENOMIC DNA]</scope>
    <source>
        <strain evidence="2">F23</strain>
    </source>
</reference>
<evidence type="ECO:0000313" key="2">
    <source>
        <dbReference type="Proteomes" id="UP000287330"/>
    </source>
</evidence>
<name>A0A432YBB9_9GAMM</name>